<evidence type="ECO:0000256" key="7">
    <source>
        <dbReference type="ARBA" id="ARBA00022827"/>
    </source>
</evidence>
<evidence type="ECO:0000256" key="4">
    <source>
        <dbReference type="ARBA" id="ARBA00022605"/>
    </source>
</evidence>
<dbReference type="NCBIfam" id="TIGR00033">
    <property type="entry name" value="aroC"/>
    <property type="match status" value="1"/>
</dbReference>
<dbReference type="Gene3D" id="3.60.150.10">
    <property type="entry name" value="Chorismate synthase AroC"/>
    <property type="match status" value="1"/>
</dbReference>
<comment type="pathway">
    <text evidence="1 11 12">Metabolic intermediate biosynthesis; chorismate biosynthesis; chorismate from D-erythrose 4-phosphate and phosphoenolpyruvate: step 7/7.</text>
</comment>
<comment type="caution">
    <text evidence="13">The sequence shown here is derived from an EMBL/GenBank/DDBJ whole genome shotgun (WGS) entry which is preliminary data.</text>
</comment>
<evidence type="ECO:0000256" key="10">
    <source>
        <dbReference type="ARBA" id="ARBA00023239"/>
    </source>
</evidence>
<dbReference type="PROSITE" id="PS00788">
    <property type="entry name" value="CHORISMATE_SYNTHASE_2"/>
    <property type="match status" value="1"/>
</dbReference>
<keyword evidence="5 11" id="KW-0285">Flavoprotein</keyword>
<feature type="binding site" evidence="11">
    <location>
        <position position="301"/>
    </location>
    <ligand>
        <name>FMN</name>
        <dbReference type="ChEBI" id="CHEBI:58210"/>
    </ligand>
</feature>
<dbReference type="InterPro" id="IPR020541">
    <property type="entry name" value="Chorismate_synthase_CS"/>
</dbReference>
<dbReference type="UniPathway" id="UPA00053">
    <property type="reaction ID" value="UER00090"/>
</dbReference>
<dbReference type="GO" id="GO:0009073">
    <property type="term" value="P:aromatic amino acid family biosynthetic process"/>
    <property type="evidence" value="ECO:0007669"/>
    <property type="project" value="UniProtKB-KW"/>
</dbReference>
<comment type="catalytic activity">
    <reaction evidence="11 12">
        <text>5-O-(1-carboxyvinyl)-3-phosphoshikimate = chorismate + phosphate</text>
        <dbReference type="Rhea" id="RHEA:21020"/>
        <dbReference type="ChEBI" id="CHEBI:29748"/>
        <dbReference type="ChEBI" id="CHEBI:43474"/>
        <dbReference type="ChEBI" id="CHEBI:57701"/>
        <dbReference type="EC" id="4.2.3.5"/>
    </reaction>
</comment>
<protein>
    <recommendedName>
        <fullName evidence="3 11">Chorismate synthase</fullName>
        <shortName evidence="11">CS</shortName>
        <ecNumber evidence="3 11">4.2.3.5</ecNumber>
    </recommendedName>
    <alternativeName>
        <fullName evidence="11">5-enolpyruvylshikimate-3-phosphate phospholyase</fullName>
    </alternativeName>
</protein>
<proteinExistence type="inferred from homology"/>
<keyword evidence="7 11" id="KW-0274">FAD</keyword>
<dbReference type="GO" id="GO:0004107">
    <property type="term" value="F:chorismate synthase activity"/>
    <property type="evidence" value="ECO:0007669"/>
    <property type="project" value="UniProtKB-UniRule"/>
</dbReference>
<keyword evidence="10 11" id="KW-0456">Lyase</keyword>
<evidence type="ECO:0000256" key="6">
    <source>
        <dbReference type="ARBA" id="ARBA00022643"/>
    </source>
</evidence>
<dbReference type="EMBL" id="QZKU01000139">
    <property type="protein sequence ID" value="RJP14993.1"/>
    <property type="molecule type" value="Genomic_DNA"/>
</dbReference>
<sequence>MLRYMTAGESHGQALVAIVEGIPAGLRVRRDFIQMRITARQAGYGRGGRMKIEQDTPSFLSGVRNGITLGSPVSVLISNRDWENWQKVMAPFNVDEAAVQARSISRPRPGHADLAGALKYGHSDIRNILERASARETAVKTAIGAIAEQLLLEFEIEIAAHVIRIGKVCADTSSIARKQLLKNSEMSPVRCADPAAAGKMMKEIDAAAAARDTLGGKVEVVAYNIPVGLGSHVQHDRRLGVRLAAAVMGVPAIKAVEIGEGVRLAELRGSEAHDEIFHSRRKGMRSAGFYRKTNRAGGIEGGISNGENIILKATMKPIPTLGRPLRSVDLLTRKPAKAAVERSDICAVPAASIIARAAVALELASAMIEKFGGDSIAEMKRNFTAYLRALRSFGGNA</sequence>
<dbReference type="PANTHER" id="PTHR21085">
    <property type="entry name" value="CHORISMATE SYNTHASE"/>
    <property type="match status" value="1"/>
</dbReference>
<dbReference type="InterPro" id="IPR035904">
    <property type="entry name" value="Chorismate_synth_AroC_sf"/>
</dbReference>
<dbReference type="InterPro" id="IPR000453">
    <property type="entry name" value="Chorismate_synth"/>
</dbReference>
<evidence type="ECO:0000256" key="5">
    <source>
        <dbReference type="ARBA" id="ARBA00022630"/>
    </source>
</evidence>
<comment type="subunit">
    <text evidence="11">Homotetramer.</text>
</comment>
<accession>A0A3A4MY71</accession>
<reference evidence="13 14" key="1">
    <citation type="journal article" date="2017" name="ISME J.">
        <title>Energy and carbon metabolisms in a deep terrestrial subsurface fluid microbial community.</title>
        <authorList>
            <person name="Momper L."/>
            <person name="Jungbluth S.P."/>
            <person name="Lee M.D."/>
            <person name="Amend J.P."/>
        </authorList>
    </citation>
    <scope>NUCLEOTIDE SEQUENCE [LARGE SCALE GENOMIC DNA]</scope>
    <source>
        <strain evidence="13">SURF_5</strain>
    </source>
</reference>
<dbReference type="CDD" id="cd07304">
    <property type="entry name" value="Chorismate_synthase"/>
    <property type="match status" value="1"/>
</dbReference>
<organism evidence="13 14">
    <name type="scientific">Abyssobacteria bacterium (strain SURF_5)</name>
    <dbReference type="NCBI Taxonomy" id="2093360"/>
    <lineage>
        <taxon>Bacteria</taxon>
        <taxon>Pseudomonadati</taxon>
        <taxon>Candidatus Hydrogenedentota</taxon>
        <taxon>Candidatus Abyssobacteria</taxon>
    </lineage>
</organism>
<dbReference type="PROSITE" id="PS00787">
    <property type="entry name" value="CHORISMATE_SYNTHASE_1"/>
    <property type="match status" value="1"/>
</dbReference>
<dbReference type="NCBIfam" id="NF003793">
    <property type="entry name" value="PRK05382.1"/>
    <property type="match status" value="1"/>
</dbReference>
<feature type="binding site" evidence="11">
    <location>
        <begin position="131"/>
        <end position="133"/>
    </location>
    <ligand>
        <name>FMN</name>
        <dbReference type="ChEBI" id="CHEBI:58210"/>
    </ligand>
</feature>
<evidence type="ECO:0000256" key="11">
    <source>
        <dbReference type="HAMAP-Rule" id="MF_00300"/>
    </source>
</evidence>
<feature type="binding site" evidence="11">
    <location>
        <position position="40"/>
    </location>
    <ligand>
        <name>NADP(+)</name>
        <dbReference type="ChEBI" id="CHEBI:58349"/>
    </ligand>
</feature>
<dbReference type="GO" id="GO:0005829">
    <property type="term" value="C:cytosol"/>
    <property type="evidence" value="ECO:0007669"/>
    <property type="project" value="TreeGrafter"/>
</dbReference>
<evidence type="ECO:0000256" key="2">
    <source>
        <dbReference type="ARBA" id="ARBA00008014"/>
    </source>
</evidence>
<evidence type="ECO:0000256" key="3">
    <source>
        <dbReference type="ARBA" id="ARBA00013036"/>
    </source>
</evidence>
<evidence type="ECO:0000313" key="13">
    <source>
        <dbReference type="EMBL" id="RJP14993.1"/>
    </source>
</evidence>
<dbReference type="Proteomes" id="UP000265882">
    <property type="component" value="Unassembled WGS sequence"/>
</dbReference>
<feature type="binding site" evidence="11">
    <location>
        <position position="342"/>
    </location>
    <ligand>
        <name>FMN</name>
        <dbReference type="ChEBI" id="CHEBI:58210"/>
    </ligand>
</feature>
<dbReference type="GO" id="GO:0008652">
    <property type="term" value="P:amino acid biosynthetic process"/>
    <property type="evidence" value="ECO:0007669"/>
    <property type="project" value="UniProtKB-KW"/>
</dbReference>
<feature type="binding site" evidence="11">
    <location>
        <position position="46"/>
    </location>
    <ligand>
        <name>NADP(+)</name>
        <dbReference type="ChEBI" id="CHEBI:58349"/>
    </ligand>
</feature>
<comment type="cofactor">
    <cofactor evidence="11 12">
        <name>FMNH2</name>
        <dbReference type="ChEBI" id="CHEBI:57618"/>
    </cofactor>
    <text evidence="11 12">Reduced FMN (FMNH(2)).</text>
</comment>
<comment type="similarity">
    <text evidence="2 11 12">Belongs to the chorismate synthase family.</text>
</comment>
<evidence type="ECO:0000313" key="14">
    <source>
        <dbReference type="Proteomes" id="UP000265882"/>
    </source>
</evidence>
<keyword evidence="6 11" id="KW-0288">FMN</keyword>
<dbReference type="GO" id="GO:0009423">
    <property type="term" value="P:chorismate biosynthetic process"/>
    <property type="evidence" value="ECO:0007669"/>
    <property type="project" value="UniProtKB-UniRule"/>
</dbReference>
<evidence type="ECO:0000256" key="12">
    <source>
        <dbReference type="RuleBase" id="RU000605"/>
    </source>
</evidence>
<name>A0A3A4MY71_ABYX5</name>
<dbReference type="FunFam" id="3.60.150.10:FF:000002">
    <property type="entry name" value="Chorismate synthase"/>
    <property type="match status" value="1"/>
</dbReference>
<comment type="function">
    <text evidence="11">Catalyzes the anti-1,4-elimination of the C-3 phosphate and the C-6 proR hydrogen from 5-enolpyruvylshikimate-3-phosphate (EPSP) to yield chorismate, which is the branch point compound that serves as the starting substrate for the three terminal pathways of aromatic amino acid biosynthesis. This reaction introduces a second double bond into the aromatic ring system.</text>
</comment>
<comment type="caution">
    <text evidence="11">Lacks conserved residue(s) required for the propagation of feature annotation.</text>
</comment>
<gene>
    <name evidence="11" type="primary">aroC</name>
    <name evidence="13" type="ORF">C4520_20705</name>
</gene>
<dbReference type="PIRSF" id="PIRSF001456">
    <property type="entry name" value="Chorismate_synth"/>
    <property type="match status" value="1"/>
</dbReference>
<dbReference type="AlphaFoldDB" id="A0A3A4MY71"/>
<keyword evidence="4 11" id="KW-0028">Amino-acid biosynthesis</keyword>
<keyword evidence="8 11" id="KW-0521">NADP</keyword>
<dbReference type="HAMAP" id="MF_00300">
    <property type="entry name" value="Chorismate_synth"/>
    <property type="match status" value="1"/>
</dbReference>
<dbReference type="GO" id="GO:0010181">
    <property type="term" value="F:FMN binding"/>
    <property type="evidence" value="ECO:0007669"/>
    <property type="project" value="TreeGrafter"/>
</dbReference>
<feature type="binding site" evidence="11">
    <location>
        <begin position="316"/>
        <end position="320"/>
    </location>
    <ligand>
        <name>FMN</name>
        <dbReference type="ChEBI" id="CHEBI:58210"/>
    </ligand>
</feature>
<dbReference type="EC" id="4.2.3.5" evidence="3 11"/>
<dbReference type="Pfam" id="PF01264">
    <property type="entry name" value="Chorismate_synt"/>
    <property type="match status" value="1"/>
</dbReference>
<evidence type="ECO:0000256" key="9">
    <source>
        <dbReference type="ARBA" id="ARBA00023141"/>
    </source>
</evidence>
<evidence type="ECO:0000256" key="1">
    <source>
        <dbReference type="ARBA" id="ARBA00005044"/>
    </source>
</evidence>
<dbReference type="SUPFAM" id="SSF103263">
    <property type="entry name" value="Chorismate synthase, AroC"/>
    <property type="match status" value="1"/>
</dbReference>
<evidence type="ECO:0000256" key="8">
    <source>
        <dbReference type="ARBA" id="ARBA00022857"/>
    </source>
</evidence>
<keyword evidence="9 11" id="KW-0057">Aromatic amino acid biosynthesis</keyword>
<dbReference type="PANTHER" id="PTHR21085:SF0">
    <property type="entry name" value="CHORISMATE SYNTHASE"/>
    <property type="match status" value="1"/>
</dbReference>